<dbReference type="GO" id="GO:0008898">
    <property type="term" value="F:S-adenosylmethionine-homocysteine S-methyltransferase activity"/>
    <property type="evidence" value="ECO:0007669"/>
    <property type="project" value="TreeGrafter"/>
</dbReference>
<proteinExistence type="predicted"/>
<dbReference type="AlphaFoldDB" id="A0A6H5IJL5"/>
<reference evidence="8 9" key="1">
    <citation type="submission" date="2020-02" db="EMBL/GenBank/DDBJ databases">
        <authorList>
            <person name="Ferguson B K."/>
        </authorList>
    </citation>
    <scope>NUCLEOTIDE SEQUENCE [LARGE SCALE GENOMIC DNA]</scope>
</reference>
<dbReference type="PANTHER" id="PTHR46015">
    <property type="entry name" value="ZGC:172121"/>
    <property type="match status" value="1"/>
</dbReference>
<feature type="domain" description="Hcy-binding" evidence="7">
    <location>
        <begin position="1"/>
        <end position="315"/>
    </location>
</feature>
<gene>
    <name evidence="8" type="ORF">TBRA_LOCUS9166</name>
</gene>
<dbReference type="InterPro" id="IPR017226">
    <property type="entry name" value="BHMT-like"/>
</dbReference>
<name>A0A6H5IJL5_9HYME</name>
<dbReference type="InterPro" id="IPR036589">
    <property type="entry name" value="HCY_dom_sf"/>
</dbReference>
<dbReference type="GO" id="GO:0032259">
    <property type="term" value="P:methylation"/>
    <property type="evidence" value="ECO:0007669"/>
    <property type="project" value="UniProtKB-KW"/>
</dbReference>
<evidence type="ECO:0000313" key="9">
    <source>
        <dbReference type="Proteomes" id="UP000479190"/>
    </source>
</evidence>
<dbReference type="SUPFAM" id="SSF82282">
    <property type="entry name" value="Homocysteine S-methyltransferase"/>
    <property type="match status" value="1"/>
</dbReference>
<keyword evidence="3 6" id="KW-0479">Metal-binding</keyword>
<accession>A0A6H5IJL5</accession>
<evidence type="ECO:0000313" key="8">
    <source>
        <dbReference type="EMBL" id="CAB0037333.1"/>
    </source>
</evidence>
<keyword evidence="9" id="KW-1185">Reference proteome</keyword>
<keyword evidence="1 6" id="KW-0489">Methyltransferase</keyword>
<dbReference type="Pfam" id="PF02574">
    <property type="entry name" value="S-methyl_trans"/>
    <property type="match status" value="1"/>
</dbReference>
<dbReference type="NCBIfam" id="NF007020">
    <property type="entry name" value="PRK09485.1"/>
    <property type="match status" value="1"/>
</dbReference>
<dbReference type="GO" id="GO:0008270">
    <property type="term" value="F:zinc ion binding"/>
    <property type="evidence" value="ECO:0007669"/>
    <property type="project" value="InterPro"/>
</dbReference>
<dbReference type="OrthoDB" id="261426at2759"/>
<dbReference type="UniPathway" id="UPA00051">
    <property type="reaction ID" value="UER00083"/>
</dbReference>
<feature type="binding site" evidence="6">
    <location>
        <position position="232"/>
    </location>
    <ligand>
        <name>Zn(2+)</name>
        <dbReference type="ChEBI" id="CHEBI:29105"/>
    </ligand>
</feature>
<comment type="pathway">
    <text evidence="5">Amino-acid biosynthesis; L-methionine biosynthesis via de novo pathway.</text>
</comment>
<dbReference type="PANTHER" id="PTHR46015:SF1">
    <property type="entry name" value="HOMOCYSTEINE S-METHYLTRANSFERASE-LIKE ISOFORM 1"/>
    <property type="match status" value="1"/>
</dbReference>
<dbReference type="InterPro" id="IPR051486">
    <property type="entry name" value="Hcy_S-methyltransferase"/>
</dbReference>
<keyword evidence="4 6" id="KW-0862">Zinc</keyword>
<protein>
    <recommendedName>
        <fullName evidence="7">Hcy-binding domain-containing protein</fullName>
    </recommendedName>
</protein>
<dbReference type="InterPro" id="IPR003726">
    <property type="entry name" value="HCY_dom"/>
</dbReference>
<dbReference type="Gene3D" id="3.20.20.330">
    <property type="entry name" value="Homocysteine-binding-like domain"/>
    <property type="match status" value="1"/>
</dbReference>
<feature type="binding site" evidence="6">
    <location>
        <position position="301"/>
    </location>
    <ligand>
        <name>Zn(2+)</name>
        <dbReference type="ChEBI" id="CHEBI:29105"/>
    </ligand>
</feature>
<evidence type="ECO:0000256" key="2">
    <source>
        <dbReference type="ARBA" id="ARBA00022679"/>
    </source>
</evidence>
<evidence type="ECO:0000259" key="7">
    <source>
        <dbReference type="PROSITE" id="PS50970"/>
    </source>
</evidence>
<sequence>MIQDVKVFGFGIAEQLQKHVNCEVDGHPLWASRFLYSDPDAVYETYMDFLRAGSQIISTITYQASVEGFMENFNVSRQEAIGLMKKAVELAQKAVNDYKQEVKGRNVPNSEPLIAGSIGSYAAFLHDGSEYSGPAYANEQSLDYIVAWHEARILTLLDAGVDFLAFHLMPSVKEVIALIEYLKSIPSAKAWFTFSCKTDGQSIVDGNNFKNSIINCYKTANHKQLIGLGLNCLPPKIMTPFIKSISQKEIGISIPLVAYPNSGEIYSKETSSWLPKSDDYGPEKFVGEWLDMGVRFIGGCCRTTDKDIYTFTQEVQKWKNNCSL</sequence>
<dbReference type="EMBL" id="CADCXV010000850">
    <property type="protein sequence ID" value="CAB0037333.1"/>
    <property type="molecule type" value="Genomic_DNA"/>
</dbReference>
<feature type="binding site" evidence="6">
    <location>
        <position position="300"/>
    </location>
    <ligand>
        <name>Zn(2+)</name>
        <dbReference type="ChEBI" id="CHEBI:29105"/>
    </ligand>
</feature>
<dbReference type="PIRSF" id="PIRSF037505">
    <property type="entry name" value="Betaine_HMT"/>
    <property type="match status" value="1"/>
</dbReference>
<comment type="cofactor">
    <cofactor evidence="6">
        <name>Zn(2+)</name>
        <dbReference type="ChEBI" id="CHEBI:29105"/>
    </cofactor>
</comment>
<organism evidence="8 9">
    <name type="scientific">Trichogramma brassicae</name>
    <dbReference type="NCBI Taxonomy" id="86971"/>
    <lineage>
        <taxon>Eukaryota</taxon>
        <taxon>Metazoa</taxon>
        <taxon>Ecdysozoa</taxon>
        <taxon>Arthropoda</taxon>
        <taxon>Hexapoda</taxon>
        <taxon>Insecta</taxon>
        <taxon>Pterygota</taxon>
        <taxon>Neoptera</taxon>
        <taxon>Endopterygota</taxon>
        <taxon>Hymenoptera</taxon>
        <taxon>Apocrita</taxon>
        <taxon>Proctotrupomorpha</taxon>
        <taxon>Chalcidoidea</taxon>
        <taxon>Trichogrammatidae</taxon>
        <taxon>Trichogramma</taxon>
    </lineage>
</organism>
<dbReference type="GO" id="GO:0009086">
    <property type="term" value="P:methionine biosynthetic process"/>
    <property type="evidence" value="ECO:0007669"/>
    <property type="project" value="InterPro"/>
</dbReference>
<dbReference type="Proteomes" id="UP000479190">
    <property type="component" value="Unassembled WGS sequence"/>
</dbReference>
<evidence type="ECO:0000256" key="3">
    <source>
        <dbReference type="ARBA" id="ARBA00022723"/>
    </source>
</evidence>
<evidence type="ECO:0000256" key="5">
    <source>
        <dbReference type="ARBA" id="ARBA00034478"/>
    </source>
</evidence>
<dbReference type="PROSITE" id="PS50970">
    <property type="entry name" value="HCY"/>
    <property type="match status" value="1"/>
</dbReference>
<dbReference type="GO" id="GO:0033528">
    <property type="term" value="P:S-methylmethionine cycle"/>
    <property type="evidence" value="ECO:0007669"/>
    <property type="project" value="TreeGrafter"/>
</dbReference>
<keyword evidence="2 6" id="KW-0808">Transferase</keyword>
<evidence type="ECO:0000256" key="1">
    <source>
        <dbReference type="ARBA" id="ARBA00022603"/>
    </source>
</evidence>
<evidence type="ECO:0000256" key="4">
    <source>
        <dbReference type="ARBA" id="ARBA00022833"/>
    </source>
</evidence>
<evidence type="ECO:0000256" key="6">
    <source>
        <dbReference type="PROSITE-ProRule" id="PRU00333"/>
    </source>
</evidence>